<dbReference type="EMBL" id="CP020331">
    <property type="protein sequence ID" value="AQZ54129.1"/>
    <property type="molecule type" value="Genomic_DNA"/>
</dbReference>
<evidence type="ECO:0000256" key="9">
    <source>
        <dbReference type="ARBA" id="ARBA00038983"/>
    </source>
</evidence>
<keyword evidence="7" id="KW-0457">Lysine biosynthesis</keyword>
<sequence length="248" mass="26155">MRIGILGASGRVGTSLVELIVSNPGLELAAALVSPGSRLVGKPVAGSSIEYRPADAAMKSHCDVIIDFSTPQASMALQDAIGVKSIPVVIGTTGFSAEDDARLSACCAHRPMLISANFARGFEAFRLNVLGFARMMPEGEPRVSETYHVRKKAEPSGTSRLLAGQIEEARTAVMGFAAAKTPITVFREGDTVGINAVSFDLGSAEARFTYQVHTLSAYAEGAIAAAQWLSSGHREPRRYSLADSLAAR</sequence>
<dbReference type="OrthoDB" id="8357223at2"/>
<dbReference type="Proteomes" id="UP000191135">
    <property type="component" value="Plasmid pMM593"/>
</dbReference>
<evidence type="ECO:0000256" key="1">
    <source>
        <dbReference type="ARBA" id="ARBA00006642"/>
    </source>
</evidence>
<accession>A0A1U9Z8T7</accession>
<dbReference type="RefSeq" id="WP_018066812.1">
    <property type="nucleotide sequence ID" value="NZ_AQWH01000028.1"/>
</dbReference>
<evidence type="ECO:0000259" key="13">
    <source>
        <dbReference type="Pfam" id="PF05173"/>
    </source>
</evidence>
<protein>
    <recommendedName>
        <fullName evidence="9">4-hydroxy-tetrahydrodipicolinate reductase</fullName>
        <ecNumber evidence="9">1.17.1.8</ecNumber>
    </recommendedName>
</protein>
<comment type="catalytic activity">
    <reaction evidence="11">
        <text>(S)-2,3,4,5-tetrahydrodipicolinate + NAD(+) + H2O = (2S,4S)-4-hydroxy-2,3,4,5-tetrahydrodipicolinate + NADH + H(+)</text>
        <dbReference type="Rhea" id="RHEA:35323"/>
        <dbReference type="ChEBI" id="CHEBI:15377"/>
        <dbReference type="ChEBI" id="CHEBI:15378"/>
        <dbReference type="ChEBI" id="CHEBI:16845"/>
        <dbReference type="ChEBI" id="CHEBI:57540"/>
        <dbReference type="ChEBI" id="CHEBI:57945"/>
        <dbReference type="ChEBI" id="CHEBI:67139"/>
        <dbReference type="EC" id="1.17.1.8"/>
    </reaction>
</comment>
<evidence type="ECO:0000256" key="2">
    <source>
        <dbReference type="ARBA" id="ARBA00022605"/>
    </source>
</evidence>
<evidence type="ECO:0000256" key="4">
    <source>
        <dbReference type="ARBA" id="ARBA00022915"/>
    </source>
</evidence>
<dbReference type="PANTHER" id="PTHR20836">
    <property type="entry name" value="DIHYDRODIPICOLINATE REDUCTASE"/>
    <property type="match status" value="1"/>
</dbReference>
<dbReference type="InterPro" id="IPR036291">
    <property type="entry name" value="NAD(P)-bd_dom_sf"/>
</dbReference>
<feature type="domain" description="Dihydrodipicolinate reductase C-terminal" evidence="13">
    <location>
        <begin position="132"/>
        <end position="245"/>
    </location>
</feature>
<dbReference type="Pfam" id="PF01113">
    <property type="entry name" value="DapB_N"/>
    <property type="match status" value="1"/>
</dbReference>
<dbReference type="PIRSF" id="PIRSF000161">
    <property type="entry name" value="DHPR"/>
    <property type="match status" value="1"/>
</dbReference>
<keyword evidence="6" id="KW-0520">NAD</keyword>
<dbReference type="GO" id="GO:0008839">
    <property type="term" value="F:4-hydroxy-tetrahydrodipicolinate reductase"/>
    <property type="evidence" value="ECO:0007669"/>
    <property type="project" value="UniProtKB-EC"/>
</dbReference>
<keyword evidence="14" id="KW-0614">Plasmid</keyword>
<name>A0A1U9Z8T7_9HYPH</name>
<reference evidence="14 15" key="1">
    <citation type="submission" date="2017-03" db="EMBL/GenBank/DDBJ databases">
        <title>Foreign affairs: Plasmid Transfer between Roseobacters and Rhizobia.</title>
        <authorList>
            <person name="Bartling P."/>
            <person name="Bunk B."/>
            <person name="Overmann J."/>
            <person name="Brinkmann H."/>
            <person name="Petersen J."/>
        </authorList>
    </citation>
    <scope>NUCLEOTIDE SEQUENCE [LARGE SCALE GENOMIC DNA]</scope>
    <source>
        <strain evidence="14 15">MACL11</strain>
        <plasmid evidence="15">Plasmid pmm593</plasmid>
    </source>
</reference>
<dbReference type="GO" id="GO:0019877">
    <property type="term" value="P:diaminopimelate biosynthetic process"/>
    <property type="evidence" value="ECO:0007669"/>
    <property type="project" value="UniProtKB-KW"/>
</dbReference>
<keyword evidence="5 14" id="KW-0560">Oxidoreductase</keyword>
<keyword evidence="3" id="KW-0521">NADP</keyword>
<dbReference type="KEGG" id="mmed:Mame_04837"/>
<dbReference type="InterPro" id="IPR022663">
    <property type="entry name" value="DapB_C"/>
</dbReference>
<evidence type="ECO:0000256" key="8">
    <source>
        <dbReference type="ARBA" id="ARBA00037922"/>
    </source>
</evidence>
<dbReference type="PANTHER" id="PTHR20836:SF0">
    <property type="entry name" value="4-HYDROXY-TETRAHYDRODIPICOLINATE REDUCTASE 1, CHLOROPLASTIC-RELATED"/>
    <property type="match status" value="1"/>
</dbReference>
<keyword evidence="2" id="KW-0028">Amino-acid biosynthesis</keyword>
<keyword evidence="15" id="KW-1185">Reference proteome</keyword>
<dbReference type="InterPro" id="IPR000846">
    <property type="entry name" value="DapB_N"/>
</dbReference>
<dbReference type="eggNOG" id="COG0289">
    <property type="taxonomic scope" value="Bacteria"/>
</dbReference>
<geneLocation type="plasmid" evidence="15">
    <name>pmm593</name>
</geneLocation>
<dbReference type="GO" id="GO:0009089">
    <property type="term" value="P:lysine biosynthetic process via diaminopimelate"/>
    <property type="evidence" value="ECO:0007669"/>
    <property type="project" value="InterPro"/>
</dbReference>
<dbReference type="EC" id="1.17.1.8" evidence="9"/>
<dbReference type="Gene3D" id="3.30.360.10">
    <property type="entry name" value="Dihydrodipicolinate Reductase, domain 2"/>
    <property type="match status" value="1"/>
</dbReference>
<evidence type="ECO:0000256" key="11">
    <source>
        <dbReference type="ARBA" id="ARBA00049396"/>
    </source>
</evidence>
<proteinExistence type="inferred from homology"/>
<feature type="domain" description="Dihydrodipicolinate reductase N-terminal" evidence="12">
    <location>
        <begin position="1"/>
        <end position="118"/>
    </location>
</feature>
<comment type="similarity">
    <text evidence="1">Belongs to the DapB family.</text>
</comment>
<evidence type="ECO:0000313" key="15">
    <source>
        <dbReference type="Proteomes" id="UP000191135"/>
    </source>
</evidence>
<organism evidence="14 15">
    <name type="scientific">Martelella mediterranea DSM 17316</name>
    <dbReference type="NCBI Taxonomy" id="1122214"/>
    <lineage>
        <taxon>Bacteria</taxon>
        <taxon>Pseudomonadati</taxon>
        <taxon>Pseudomonadota</taxon>
        <taxon>Alphaproteobacteria</taxon>
        <taxon>Hyphomicrobiales</taxon>
        <taxon>Aurantimonadaceae</taxon>
        <taxon>Martelella</taxon>
    </lineage>
</organism>
<comment type="catalytic activity">
    <reaction evidence="10">
        <text>(S)-2,3,4,5-tetrahydrodipicolinate + NADP(+) + H2O = (2S,4S)-4-hydroxy-2,3,4,5-tetrahydrodipicolinate + NADPH + H(+)</text>
        <dbReference type="Rhea" id="RHEA:35331"/>
        <dbReference type="ChEBI" id="CHEBI:15377"/>
        <dbReference type="ChEBI" id="CHEBI:15378"/>
        <dbReference type="ChEBI" id="CHEBI:16845"/>
        <dbReference type="ChEBI" id="CHEBI:57783"/>
        <dbReference type="ChEBI" id="CHEBI:58349"/>
        <dbReference type="ChEBI" id="CHEBI:67139"/>
        <dbReference type="EC" id="1.17.1.8"/>
    </reaction>
</comment>
<dbReference type="InterPro" id="IPR023940">
    <property type="entry name" value="DHDPR_bac"/>
</dbReference>
<comment type="pathway">
    <text evidence="8">Amino-acid biosynthesis; L-lysine biosynthesis via DAP pathway; (S)-tetrahydrodipicolinate from L-aspartate: step 4/4.</text>
</comment>
<dbReference type="CDD" id="cd02274">
    <property type="entry name" value="DHDPR_N"/>
    <property type="match status" value="1"/>
</dbReference>
<keyword evidence="4" id="KW-0220">Diaminopimelate biosynthesis</keyword>
<dbReference type="AlphaFoldDB" id="A0A1U9Z8T7"/>
<evidence type="ECO:0000256" key="7">
    <source>
        <dbReference type="ARBA" id="ARBA00023154"/>
    </source>
</evidence>
<evidence type="ECO:0000259" key="12">
    <source>
        <dbReference type="Pfam" id="PF01113"/>
    </source>
</evidence>
<dbReference type="Gene3D" id="3.40.50.720">
    <property type="entry name" value="NAD(P)-binding Rossmann-like Domain"/>
    <property type="match status" value="1"/>
</dbReference>
<evidence type="ECO:0000256" key="3">
    <source>
        <dbReference type="ARBA" id="ARBA00022857"/>
    </source>
</evidence>
<evidence type="ECO:0000256" key="5">
    <source>
        <dbReference type="ARBA" id="ARBA00023002"/>
    </source>
</evidence>
<evidence type="ECO:0000256" key="10">
    <source>
        <dbReference type="ARBA" id="ARBA00049080"/>
    </source>
</evidence>
<dbReference type="SUPFAM" id="SSF51735">
    <property type="entry name" value="NAD(P)-binding Rossmann-fold domains"/>
    <property type="match status" value="1"/>
</dbReference>
<evidence type="ECO:0000256" key="6">
    <source>
        <dbReference type="ARBA" id="ARBA00023027"/>
    </source>
</evidence>
<gene>
    <name evidence="14" type="primary">dapB_2</name>
    <name evidence="14" type="ORF">Mame_04837</name>
</gene>
<evidence type="ECO:0000313" key="14">
    <source>
        <dbReference type="EMBL" id="AQZ54129.1"/>
    </source>
</evidence>
<dbReference type="Pfam" id="PF05173">
    <property type="entry name" value="DapB_C"/>
    <property type="match status" value="1"/>
</dbReference>